<protein>
    <recommendedName>
        <fullName evidence="1">Peptidase S1 domain-containing protein</fullName>
    </recommendedName>
</protein>
<accession>A0A8I6TG31</accession>
<dbReference type="GO" id="GO:0004252">
    <property type="term" value="F:serine-type endopeptidase activity"/>
    <property type="evidence" value="ECO:0007669"/>
    <property type="project" value="InterPro"/>
</dbReference>
<dbReference type="KEGG" id="clec:106669087"/>
<dbReference type="InterPro" id="IPR001314">
    <property type="entry name" value="Peptidase_S1A"/>
</dbReference>
<dbReference type="GO" id="GO:0006508">
    <property type="term" value="P:proteolysis"/>
    <property type="evidence" value="ECO:0007669"/>
    <property type="project" value="InterPro"/>
</dbReference>
<dbReference type="InterPro" id="IPR043504">
    <property type="entry name" value="Peptidase_S1_PA_chymotrypsin"/>
</dbReference>
<evidence type="ECO:0000313" key="2">
    <source>
        <dbReference type="EnsemblMetazoa" id="XP_014253840.1"/>
    </source>
</evidence>
<dbReference type="Proteomes" id="UP000494040">
    <property type="component" value="Unassembled WGS sequence"/>
</dbReference>
<dbReference type="GeneID" id="106669087"/>
<sequence>MYGAVSLAAVNYIVSIVDITTLIGCSGILINDNWAISVAFCLPNKTGKKYAVLPDRNLPLLVLIERLEYPPNYSSTSDIVLMRTEEKFKSHVSVGFVRTDSCEIVSYGRINEKEDGKRKHVMDKTVYCKLPDKGNEGKLCIDLQNKADFCAGDVGGGLVCGGYLKAILLSTSTSNTECNTIIKGGKGLFSNLENRKDWLAEIANITVHSAGKPVLHSNKLKIIVFQLFFLCSINLVRSN</sequence>
<dbReference type="Pfam" id="PF00089">
    <property type="entry name" value="Trypsin"/>
    <property type="match status" value="1"/>
</dbReference>
<feature type="domain" description="Peptidase S1" evidence="1">
    <location>
        <begin position="1"/>
        <end position="204"/>
    </location>
</feature>
<dbReference type="SUPFAM" id="SSF50494">
    <property type="entry name" value="Trypsin-like serine proteases"/>
    <property type="match status" value="1"/>
</dbReference>
<name>A0A8I6TG31_CIMLE</name>
<dbReference type="SMART" id="SM00020">
    <property type="entry name" value="Tryp_SPc"/>
    <property type="match status" value="1"/>
</dbReference>
<dbReference type="AlphaFoldDB" id="A0A8I6TG31"/>
<proteinExistence type="predicted"/>
<organism evidence="2 3">
    <name type="scientific">Cimex lectularius</name>
    <name type="common">Bed bug</name>
    <name type="synonym">Acanthia lectularia</name>
    <dbReference type="NCBI Taxonomy" id="79782"/>
    <lineage>
        <taxon>Eukaryota</taxon>
        <taxon>Metazoa</taxon>
        <taxon>Ecdysozoa</taxon>
        <taxon>Arthropoda</taxon>
        <taxon>Hexapoda</taxon>
        <taxon>Insecta</taxon>
        <taxon>Pterygota</taxon>
        <taxon>Neoptera</taxon>
        <taxon>Paraneoptera</taxon>
        <taxon>Hemiptera</taxon>
        <taxon>Heteroptera</taxon>
        <taxon>Panheteroptera</taxon>
        <taxon>Cimicomorpha</taxon>
        <taxon>Cimicidae</taxon>
        <taxon>Cimex</taxon>
    </lineage>
</organism>
<reference evidence="2" key="1">
    <citation type="submission" date="2022-01" db="UniProtKB">
        <authorList>
            <consortium name="EnsemblMetazoa"/>
        </authorList>
    </citation>
    <scope>IDENTIFICATION</scope>
</reference>
<dbReference type="Gene3D" id="2.40.10.10">
    <property type="entry name" value="Trypsin-like serine proteases"/>
    <property type="match status" value="1"/>
</dbReference>
<keyword evidence="3" id="KW-1185">Reference proteome</keyword>
<dbReference type="PRINTS" id="PR00722">
    <property type="entry name" value="CHYMOTRYPSIN"/>
</dbReference>
<dbReference type="EnsemblMetazoa" id="XM_014398354.1">
    <property type="protein sequence ID" value="XP_014253840.1"/>
    <property type="gene ID" value="LOC106669087"/>
</dbReference>
<evidence type="ECO:0000313" key="3">
    <source>
        <dbReference type="Proteomes" id="UP000494040"/>
    </source>
</evidence>
<dbReference type="PROSITE" id="PS50240">
    <property type="entry name" value="TRYPSIN_DOM"/>
    <property type="match status" value="1"/>
</dbReference>
<dbReference type="InterPro" id="IPR001254">
    <property type="entry name" value="Trypsin_dom"/>
</dbReference>
<evidence type="ECO:0000259" key="1">
    <source>
        <dbReference type="PROSITE" id="PS50240"/>
    </source>
</evidence>
<dbReference type="InterPro" id="IPR009003">
    <property type="entry name" value="Peptidase_S1_PA"/>
</dbReference>
<dbReference type="RefSeq" id="XP_014253840.1">
    <property type="nucleotide sequence ID" value="XM_014398354.1"/>
</dbReference>